<feature type="region of interest" description="Disordered" evidence="9">
    <location>
        <begin position="1"/>
        <end position="23"/>
    </location>
</feature>
<dbReference type="SUPFAM" id="SSF55469">
    <property type="entry name" value="FMN-dependent nitroreductase-like"/>
    <property type="match status" value="1"/>
</dbReference>
<evidence type="ECO:0000256" key="2">
    <source>
        <dbReference type="ARBA" id="ARBA00007118"/>
    </source>
</evidence>
<evidence type="ECO:0000256" key="9">
    <source>
        <dbReference type="SAM" id="MobiDB-lite"/>
    </source>
</evidence>
<dbReference type="InterPro" id="IPR029479">
    <property type="entry name" value="Nitroreductase"/>
</dbReference>
<comment type="caution">
    <text evidence="11">The sequence shown here is derived from an EMBL/GenBank/DDBJ whole genome shotgun (WGS) entry which is preliminary data.</text>
</comment>
<keyword evidence="3 8" id="KW-0285">Flavoprotein</keyword>
<comment type="cofactor">
    <cofactor evidence="1 8">
        <name>FMN</name>
        <dbReference type="ChEBI" id="CHEBI:58210"/>
    </cofactor>
</comment>
<evidence type="ECO:0000256" key="8">
    <source>
        <dbReference type="PIRNR" id="PIRNR000232"/>
    </source>
</evidence>
<evidence type="ECO:0000313" key="11">
    <source>
        <dbReference type="EMBL" id="MFC5994930.1"/>
    </source>
</evidence>
<dbReference type="InterPro" id="IPR026021">
    <property type="entry name" value="YdjA-like"/>
</dbReference>
<accession>A0ABW1J376</accession>
<dbReference type="CDD" id="cd02135">
    <property type="entry name" value="YdjA-like"/>
    <property type="match status" value="1"/>
</dbReference>
<evidence type="ECO:0000256" key="7">
    <source>
        <dbReference type="ARBA" id="ARBA00023027"/>
    </source>
</evidence>
<keyword evidence="4 8" id="KW-0288">FMN</keyword>
<keyword evidence="6 8" id="KW-0560">Oxidoreductase</keyword>
<reference evidence="12" key="1">
    <citation type="journal article" date="2019" name="Int. J. Syst. Evol. Microbiol.">
        <title>The Global Catalogue of Microorganisms (GCM) 10K type strain sequencing project: providing services to taxonomists for standard genome sequencing and annotation.</title>
        <authorList>
            <consortium name="The Broad Institute Genomics Platform"/>
            <consortium name="The Broad Institute Genome Sequencing Center for Infectious Disease"/>
            <person name="Wu L."/>
            <person name="Ma J."/>
        </authorList>
    </citation>
    <scope>NUCLEOTIDE SEQUENCE [LARGE SCALE GENOMIC DNA]</scope>
    <source>
        <strain evidence="12">CCM 8391</strain>
    </source>
</reference>
<dbReference type="RefSeq" id="WP_379584943.1">
    <property type="nucleotide sequence ID" value="NZ_JBHSQW010000025.1"/>
</dbReference>
<dbReference type="EC" id="1.-.-.-" evidence="8"/>
<evidence type="ECO:0000256" key="1">
    <source>
        <dbReference type="ARBA" id="ARBA00001917"/>
    </source>
</evidence>
<dbReference type="Pfam" id="PF00881">
    <property type="entry name" value="Nitroreductase"/>
    <property type="match status" value="1"/>
</dbReference>
<evidence type="ECO:0000313" key="12">
    <source>
        <dbReference type="Proteomes" id="UP001596302"/>
    </source>
</evidence>
<proteinExistence type="inferred from homology"/>
<evidence type="ECO:0000256" key="5">
    <source>
        <dbReference type="ARBA" id="ARBA00022857"/>
    </source>
</evidence>
<evidence type="ECO:0000256" key="4">
    <source>
        <dbReference type="ARBA" id="ARBA00022643"/>
    </source>
</evidence>
<protein>
    <recommendedName>
        <fullName evidence="8">Putative NAD(P)H nitroreductase</fullName>
        <ecNumber evidence="8">1.-.-.-</ecNumber>
    </recommendedName>
</protein>
<dbReference type="EMBL" id="JBHSQW010000025">
    <property type="protein sequence ID" value="MFC5994930.1"/>
    <property type="molecule type" value="Genomic_DNA"/>
</dbReference>
<sequence>MTRPEPAIDPGAAGDPLAPLRDRRSCPLLTTPAPSADEVRAMLTAACSAPDHGRLRPWRFIVIDASARGPLGDAFAAGLIERDPATDPEALDRIRDKALRAPMIVVVVSSPRTHPTVPVWEQQASAACVAYGLVLAADALGYGAMWRTGWFGEAPKVRAHLGLADHEDVTGWIYLGTPPGSARPPRRAAELPVSWLS</sequence>
<dbReference type="InterPro" id="IPR000415">
    <property type="entry name" value="Nitroreductase-like"/>
</dbReference>
<keyword evidence="12" id="KW-1185">Reference proteome</keyword>
<comment type="similarity">
    <text evidence="2 8">Belongs to the nitroreductase family.</text>
</comment>
<organism evidence="11 12">
    <name type="scientific">Pseudonocardia hispaniensis</name>
    <dbReference type="NCBI Taxonomy" id="904933"/>
    <lineage>
        <taxon>Bacteria</taxon>
        <taxon>Bacillati</taxon>
        <taxon>Actinomycetota</taxon>
        <taxon>Actinomycetes</taxon>
        <taxon>Pseudonocardiales</taxon>
        <taxon>Pseudonocardiaceae</taxon>
        <taxon>Pseudonocardia</taxon>
    </lineage>
</organism>
<keyword evidence="5 8" id="KW-0521">NADP</keyword>
<gene>
    <name evidence="11" type="ORF">ACFQE5_11985</name>
</gene>
<feature type="domain" description="Nitroreductase" evidence="10">
    <location>
        <begin position="20"/>
        <end position="176"/>
    </location>
</feature>
<dbReference type="PANTHER" id="PTHR43821">
    <property type="entry name" value="NAD(P)H NITROREDUCTASE YDJA-RELATED"/>
    <property type="match status" value="1"/>
</dbReference>
<evidence type="ECO:0000256" key="3">
    <source>
        <dbReference type="ARBA" id="ARBA00022630"/>
    </source>
</evidence>
<dbReference type="PANTHER" id="PTHR43821:SF1">
    <property type="entry name" value="NAD(P)H NITROREDUCTASE YDJA-RELATED"/>
    <property type="match status" value="1"/>
</dbReference>
<dbReference type="Proteomes" id="UP001596302">
    <property type="component" value="Unassembled WGS sequence"/>
</dbReference>
<dbReference type="InterPro" id="IPR052530">
    <property type="entry name" value="NAD(P)H_nitroreductase"/>
</dbReference>
<name>A0ABW1J376_9PSEU</name>
<dbReference type="PIRSF" id="PIRSF000232">
    <property type="entry name" value="YdjA"/>
    <property type="match status" value="1"/>
</dbReference>
<dbReference type="Gene3D" id="3.40.109.10">
    <property type="entry name" value="NADH Oxidase"/>
    <property type="match status" value="1"/>
</dbReference>
<keyword evidence="7 8" id="KW-0520">NAD</keyword>
<evidence type="ECO:0000256" key="6">
    <source>
        <dbReference type="ARBA" id="ARBA00023002"/>
    </source>
</evidence>
<evidence type="ECO:0000259" key="10">
    <source>
        <dbReference type="Pfam" id="PF00881"/>
    </source>
</evidence>